<reference evidence="5 6" key="1">
    <citation type="submission" date="2024-07" db="EMBL/GenBank/DDBJ databases">
        <title>Description of Labrys sedimenti sp. nov., isolated from a diclofenac-degrading enrichment culture.</title>
        <authorList>
            <person name="Tancsics A."/>
            <person name="Csepanyi A."/>
        </authorList>
    </citation>
    <scope>NUCLEOTIDE SEQUENCE [LARGE SCALE GENOMIC DNA]</scope>
    <source>
        <strain evidence="5 6">LMG 23578</strain>
    </source>
</reference>
<dbReference type="PANTHER" id="PTHR43537">
    <property type="entry name" value="TRANSCRIPTIONAL REGULATOR, GNTR FAMILY"/>
    <property type="match status" value="1"/>
</dbReference>
<dbReference type="InterPro" id="IPR036388">
    <property type="entry name" value="WH-like_DNA-bd_sf"/>
</dbReference>
<dbReference type="InterPro" id="IPR036390">
    <property type="entry name" value="WH_DNA-bd_sf"/>
</dbReference>
<keyword evidence="6" id="KW-1185">Reference proteome</keyword>
<dbReference type="Pfam" id="PF00392">
    <property type="entry name" value="GntR"/>
    <property type="match status" value="1"/>
</dbReference>
<name>A0ABV3PN65_9HYPH</name>
<keyword evidence="2" id="KW-0238">DNA-binding</keyword>
<dbReference type="EMBL" id="JBFNQD010000005">
    <property type="protein sequence ID" value="MEW9307077.1"/>
    <property type="molecule type" value="Genomic_DNA"/>
</dbReference>
<feature type="domain" description="HTH gntR-type" evidence="4">
    <location>
        <begin position="18"/>
        <end position="85"/>
    </location>
</feature>
<proteinExistence type="predicted"/>
<evidence type="ECO:0000256" key="1">
    <source>
        <dbReference type="ARBA" id="ARBA00023015"/>
    </source>
</evidence>
<keyword evidence="3" id="KW-0804">Transcription</keyword>
<dbReference type="Proteomes" id="UP001555786">
    <property type="component" value="Unassembled WGS sequence"/>
</dbReference>
<evidence type="ECO:0000313" key="5">
    <source>
        <dbReference type="EMBL" id="MEW9307077.1"/>
    </source>
</evidence>
<dbReference type="PROSITE" id="PS50949">
    <property type="entry name" value="HTH_GNTR"/>
    <property type="match status" value="1"/>
</dbReference>
<accession>A0ABV3PN65</accession>
<dbReference type="SMART" id="SM00895">
    <property type="entry name" value="FCD"/>
    <property type="match status" value="1"/>
</dbReference>
<dbReference type="InterPro" id="IPR000524">
    <property type="entry name" value="Tscrpt_reg_HTH_GntR"/>
</dbReference>
<dbReference type="InterPro" id="IPR008920">
    <property type="entry name" value="TF_FadR/GntR_C"/>
</dbReference>
<dbReference type="Gene3D" id="1.10.10.10">
    <property type="entry name" value="Winged helix-like DNA-binding domain superfamily/Winged helix DNA-binding domain"/>
    <property type="match status" value="1"/>
</dbReference>
<gene>
    <name evidence="5" type="ORF">ABXS05_16110</name>
</gene>
<dbReference type="CDD" id="cd07377">
    <property type="entry name" value="WHTH_GntR"/>
    <property type="match status" value="1"/>
</dbReference>
<evidence type="ECO:0000256" key="2">
    <source>
        <dbReference type="ARBA" id="ARBA00023125"/>
    </source>
</evidence>
<evidence type="ECO:0000259" key="4">
    <source>
        <dbReference type="PROSITE" id="PS50949"/>
    </source>
</evidence>
<sequence length="232" mass="25728">MSKNADNLAALRIENPPATLREIALERMRRAIINGLFEPEERLVERTLCDQLGVSRSVIREVIRHLEAEGLVTMLLNKGPIVARLDWDDARQIYAIRAAVESTAVADCARLADADVKRRLRKALDNLDRTSRQRSPAAIIDATTELYKIIFEAGGHKIAWDIVSRLNSRISRLRVMTLSTANRMVTGPAQIREIFDAIEKNDPDAAAAACRRHISAAAAIAEVVLGDMQARA</sequence>
<organism evidence="5 6">
    <name type="scientific">Labrys neptuniae</name>
    <dbReference type="NCBI Taxonomy" id="376174"/>
    <lineage>
        <taxon>Bacteria</taxon>
        <taxon>Pseudomonadati</taxon>
        <taxon>Pseudomonadota</taxon>
        <taxon>Alphaproteobacteria</taxon>
        <taxon>Hyphomicrobiales</taxon>
        <taxon>Xanthobacteraceae</taxon>
        <taxon>Labrys</taxon>
    </lineage>
</organism>
<dbReference type="InterPro" id="IPR011711">
    <property type="entry name" value="GntR_C"/>
</dbReference>
<keyword evidence="1" id="KW-0805">Transcription regulation</keyword>
<dbReference type="SUPFAM" id="SSF48008">
    <property type="entry name" value="GntR ligand-binding domain-like"/>
    <property type="match status" value="1"/>
</dbReference>
<dbReference type="Gene3D" id="1.20.120.530">
    <property type="entry name" value="GntR ligand-binding domain-like"/>
    <property type="match status" value="1"/>
</dbReference>
<dbReference type="SMART" id="SM00345">
    <property type="entry name" value="HTH_GNTR"/>
    <property type="match status" value="1"/>
</dbReference>
<dbReference type="PRINTS" id="PR00035">
    <property type="entry name" value="HTHGNTR"/>
</dbReference>
<evidence type="ECO:0000256" key="3">
    <source>
        <dbReference type="ARBA" id="ARBA00023163"/>
    </source>
</evidence>
<dbReference type="RefSeq" id="WP_311936539.1">
    <property type="nucleotide sequence ID" value="NZ_JAVSCS010000015.1"/>
</dbReference>
<dbReference type="PANTHER" id="PTHR43537:SF24">
    <property type="entry name" value="GLUCONATE OPERON TRANSCRIPTIONAL REPRESSOR"/>
    <property type="match status" value="1"/>
</dbReference>
<protein>
    <submittedName>
        <fullName evidence="5">GntR family transcriptional regulator</fullName>
    </submittedName>
</protein>
<comment type="caution">
    <text evidence="5">The sequence shown here is derived from an EMBL/GenBank/DDBJ whole genome shotgun (WGS) entry which is preliminary data.</text>
</comment>
<evidence type="ECO:0000313" key="6">
    <source>
        <dbReference type="Proteomes" id="UP001555786"/>
    </source>
</evidence>
<dbReference type="SUPFAM" id="SSF46785">
    <property type="entry name" value="Winged helix' DNA-binding domain"/>
    <property type="match status" value="1"/>
</dbReference>
<dbReference type="Pfam" id="PF07729">
    <property type="entry name" value="FCD"/>
    <property type="match status" value="1"/>
</dbReference>